<dbReference type="SMART" id="SM00530">
    <property type="entry name" value="HTH_XRE"/>
    <property type="match status" value="1"/>
</dbReference>
<gene>
    <name evidence="2" type="ORF">EDM22_16760</name>
</gene>
<organism evidence="2 3">
    <name type="scientific">Agromyces tardus</name>
    <dbReference type="NCBI Taxonomy" id="2583849"/>
    <lineage>
        <taxon>Bacteria</taxon>
        <taxon>Bacillati</taxon>
        <taxon>Actinomycetota</taxon>
        <taxon>Actinomycetes</taxon>
        <taxon>Micrococcales</taxon>
        <taxon>Microbacteriaceae</taxon>
        <taxon>Agromyces</taxon>
    </lineage>
</organism>
<sequence>MTTPADIGREIRAARRAHGLTQEQLAELAGASTRTVREIEKGSGGSSLDTVIAVAAAVGLTIGVVP</sequence>
<dbReference type="EMBL" id="RHHB01000053">
    <property type="protein sequence ID" value="RNB45180.1"/>
    <property type="molecule type" value="Genomic_DNA"/>
</dbReference>
<evidence type="ECO:0000313" key="2">
    <source>
        <dbReference type="EMBL" id="RNB45180.1"/>
    </source>
</evidence>
<keyword evidence="3" id="KW-1185">Reference proteome</keyword>
<dbReference type="Gene3D" id="1.10.260.40">
    <property type="entry name" value="lambda repressor-like DNA-binding domains"/>
    <property type="match status" value="1"/>
</dbReference>
<dbReference type="PROSITE" id="PS50943">
    <property type="entry name" value="HTH_CROC1"/>
    <property type="match status" value="1"/>
</dbReference>
<accession>A0A3M8A1Q8</accession>
<dbReference type="OrthoDB" id="5521004at2"/>
<reference evidence="2 3" key="1">
    <citation type="submission" date="2018-10" db="EMBL/GenBank/DDBJ databases">
        <title>Isolation, diversity and antibacterial activity of antinobacteria from the wheat rhizosphere soil.</title>
        <authorList>
            <person name="Sun T."/>
        </authorList>
    </citation>
    <scope>NUCLEOTIDE SEQUENCE [LARGE SCALE GENOMIC DNA]</scope>
    <source>
        <strain evidence="2 3">SJ-23</strain>
    </source>
</reference>
<name>A0A3M8A1Q8_9MICO</name>
<dbReference type="CDD" id="cd00093">
    <property type="entry name" value="HTH_XRE"/>
    <property type="match status" value="1"/>
</dbReference>
<dbReference type="InterPro" id="IPR010982">
    <property type="entry name" value="Lambda_DNA-bd_dom_sf"/>
</dbReference>
<evidence type="ECO:0000259" key="1">
    <source>
        <dbReference type="PROSITE" id="PS50943"/>
    </source>
</evidence>
<comment type="caution">
    <text evidence="2">The sequence shown here is derived from an EMBL/GenBank/DDBJ whole genome shotgun (WGS) entry which is preliminary data.</text>
</comment>
<dbReference type="Pfam" id="PF01381">
    <property type="entry name" value="HTH_3"/>
    <property type="match status" value="1"/>
</dbReference>
<feature type="domain" description="HTH cro/C1-type" evidence="1">
    <location>
        <begin position="11"/>
        <end position="65"/>
    </location>
</feature>
<dbReference type="GO" id="GO:0003677">
    <property type="term" value="F:DNA binding"/>
    <property type="evidence" value="ECO:0007669"/>
    <property type="project" value="InterPro"/>
</dbReference>
<protein>
    <submittedName>
        <fullName evidence="2">Transcriptional regulator</fullName>
    </submittedName>
</protein>
<dbReference type="SUPFAM" id="SSF47413">
    <property type="entry name" value="lambda repressor-like DNA-binding domains"/>
    <property type="match status" value="1"/>
</dbReference>
<proteinExistence type="predicted"/>
<dbReference type="InterPro" id="IPR001387">
    <property type="entry name" value="Cro/C1-type_HTH"/>
</dbReference>
<dbReference type="AlphaFoldDB" id="A0A3M8A1Q8"/>
<dbReference type="RefSeq" id="WP_122938224.1">
    <property type="nucleotide sequence ID" value="NZ_JBHSNT010000095.1"/>
</dbReference>
<evidence type="ECO:0000313" key="3">
    <source>
        <dbReference type="Proteomes" id="UP000275048"/>
    </source>
</evidence>
<dbReference type="Proteomes" id="UP000275048">
    <property type="component" value="Unassembled WGS sequence"/>
</dbReference>